<evidence type="ECO:0000256" key="2">
    <source>
        <dbReference type="ARBA" id="ARBA00006432"/>
    </source>
</evidence>
<evidence type="ECO:0000313" key="9">
    <source>
        <dbReference type="Proteomes" id="UP000745764"/>
    </source>
</evidence>
<dbReference type="Proteomes" id="UP000745764">
    <property type="component" value="Unassembled WGS sequence"/>
</dbReference>
<keyword evidence="9" id="KW-1185">Reference proteome</keyword>
<keyword evidence="4" id="KW-0547">Nucleotide-binding</keyword>
<dbReference type="InterPro" id="IPR000873">
    <property type="entry name" value="AMP-dep_synth/lig_dom"/>
</dbReference>
<dbReference type="Pfam" id="PF13193">
    <property type="entry name" value="AMP-binding_C"/>
    <property type="match status" value="1"/>
</dbReference>
<dbReference type="InterPro" id="IPR042099">
    <property type="entry name" value="ANL_N_sf"/>
</dbReference>
<evidence type="ECO:0000256" key="1">
    <source>
        <dbReference type="ARBA" id="ARBA00005179"/>
    </source>
</evidence>
<evidence type="ECO:0000256" key="5">
    <source>
        <dbReference type="ARBA" id="ARBA00022840"/>
    </source>
</evidence>
<comment type="pathway">
    <text evidence="1">Secondary metabolite biosynthesis.</text>
</comment>
<dbReference type="EMBL" id="CAINUL010000009">
    <property type="protein sequence ID" value="CAD0111257.1"/>
    <property type="molecule type" value="Genomic_DNA"/>
</dbReference>
<dbReference type="Gene3D" id="3.30.300.30">
    <property type="match status" value="1"/>
</dbReference>
<dbReference type="AlphaFoldDB" id="A0A9N8PUI5"/>
<dbReference type="GO" id="GO:0016405">
    <property type="term" value="F:CoA-ligase activity"/>
    <property type="evidence" value="ECO:0007669"/>
    <property type="project" value="TreeGrafter"/>
</dbReference>
<dbReference type="Gene3D" id="3.40.50.12780">
    <property type="entry name" value="N-terminal domain of ligase-like"/>
    <property type="match status" value="1"/>
</dbReference>
<name>A0A9N8PUI5_9PEZI</name>
<accession>A0A9N8PUI5</accession>
<evidence type="ECO:0000256" key="3">
    <source>
        <dbReference type="ARBA" id="ARBA00022598"/>
    </source>
</evidence>
<feature type="domain" description="AMP-binding enzyme C-terminal" evidence="7">
    <location>
        <begin position="187"/>
        <end position="268"/>
    </location>
</feature>
<dbReference type="SUPFAM" id="SSF56801">
    <property type="entry name" value="Acetyl-CoA synthetase-like"/>
    <property type="match status" value="1"/>
</dbReference>
<sequence>MRRFSAENFIGILDRFKITEVAVVPTMMRGIVNQRASPILLRNLRRVWCAGEFLSPKTRKAMYRLLHEDAVISQVWGMTEFGRITSSERGEKDDDGSVGRLLPNTEARVVNEYGVEVLDEGYYGQIQVRGPSIMNSYSGCPTGTAEAFSDGWLKTGDFGYMKSGKVYIVGRVKELIKVRGWQVSPNEIEDVLLMHPLIVDAAVIGFRPVGRISKDELPRAYVVTNDRHLTGLDELEVMEHVKDRLASFKALDGGMEFVDSIPRNHNGKIMRHQLLERAMLVVAANTIEANEHS</sequence>
<evidence type="ECO:0000313" key="8">
    <source>
        <dbReference type="EMBL" id="CAD0111257.1"/>
    </source>
</evidence>
<evidence type="ECO:0008006" key="10">
    <source>
        <dbReference type="Google" id="ProtNLM"/>
    </source>
</evidence>
<keyword evidence="5" id="KW-0067">ATP-binding</keyword>
<dbReference type="PANTHER" id="PTHR24096:SF317">
    <property type="entry name" value="ADENYLATE-FORMING ENZYME AFEA"/>
    <property type="match status" value="1"/>
</dbReference>
<dbReference type="InterPro" id="IPR025110">
    <property type="entry name" value="AMP-bd_C"/>
</dbReference>
<comment type="similarity">
    <text evidence="2">Belongs to the ATP-dependent AMP-binding enzyme family.</text>
</comment>
<gene>
    <name evidence="8" type="ORF">AWRI4620_LOCUS5512</name>
</gene>
<dbReference type="OrthoDB" id="6509636at2759"/>
<dbReference type="GO" id="GO:0005524">
    <property type="term" value="F:ATP binding"/>
    <property type="evidence" value="ECO:0007669"/>
    <property type="project" value="UniProtKB-KW"/>
</dbReference>
<protein>
    <recommendedName>
        <fullName evidence="10">Acetyl-CoA synthetase-like protein</fullName>
    </recommendedName>
</protein>
<reference evidence="8" key="1">
    <citation type="submission" date="2020-06" db="EMBL/GenBank/DDBJ databases">
        <authorList>
            <person name="Onetto C."/>
        </authorList>
    </citation>
    <scope>NUCLEOTIDE SEQUENCE</scope>
</reference>
<evidence type="ECO:0000259" key="7">
    <source>
        <dbReference type="Pfam" id="PF13193"/>
    </source>
</evidence>
<dbReference type="InterPro" id="IPR045851">
    <property type="entry name" value="AMP-bd_C_sf"/>
</dbReference>
<dbReference type="PANTHER" id="PTHR24096">
    <property type="entry name" value="LONG-CHAIN-FATTY-ACID--COA LIGASE"/>
    <property type="match status" value="1"/>
</dbReference>
<evidence type="ECO:0000259" key="6">
    <source>
        <dbReference type="Pfam" id="PF00501"/>
    </source>
</evidence>
<proteinExistence type="inferred from homology"/>
<dbReference type="Pfam" id="PF00501">
    <property type="entry name" value="AMP-binding"/>
    <property type="match status" value="1"/>
</dbReference>
<keyword evidence="3" id="KW-0436">Ligase</keyword>
<feature type="domain" description="AMP-dependent synthetase/ligase" evidence="6">
    <location>
        <begin position="6"/>
        <end position="137"/>
    </location>
</feature>
<evidence type="ECO:0000256" key="4">
    <source>
        <dbReference type="ARBA" id="ARBA00022741"/>
    </source>
</evidence>
<organism evidence="8 9">
    <name type="scientific">Aureobasidium uvarum</name>
    <dbReference type="NCBI Taxonomy" id="2773716"/>
    <lineage>
        <taxon>Eukaryota</taxon>
        <taxon>Fungi</taxon>
        <taxon>Dikarya</taxon>
        <taxon>Ascomycota</taxon>
        <taxon>Pezizomycotina</taxon>
        <taxon>Dothideomycetes</taxon>
        <taxon>Dothideomycetidae</taxon>
        <taxon>Dothideales</taxon>
        <taxon>Saccotheciaceae</taxon>
        <taxon>Aureobasidium</taxon>
    </lineage>
</organism>
<comment type="caution">
    <text evidence="8">The sequence shown here is derived from an EMBL/GenBank/DDBJ whole genome shotgun (WGS) entry which is preliminary data.</text>
</comment>
<dbReference type="GO" id="GO:0019748">
    <property type="term" value="P:secondary metabolic process"/>
    <property type="evidence" value="ECO:0007669"/>
    <property type="project" value="TreeGrafter"/>
</dbReference>